<sequence>MEITIYDIFINLLNNLGLIVMIAFLLTKIPQFQNLVMEENIGLKGKVLLAVIFGLFGILATYNGFPVEGAIANARVVGVIAGGLIGGPIVGIGAGLIAGVHRYAIDIGGFTALACGVATVVEGIIGGYSKKILKKSTINPKTAFYIGVLGELTQMALILLIARPFERSLNLVRIIILPMTILNSLGIALFIMIIHNIYKERERNEAYLAGKVLSIANKTLPYFRKGLNFESAQWAVETIYKHTNVTAVAITDKEKILGFIGLGEDHHKPGMAIKTLLAKKVINTGTKSVGYTKTDIGCDHRDCKLGSAIMVPLKNGIHSIGSLVFFSKVSNGISKVDIELATGLASLFSTQIELSNIEKQKEDINKAELRALQAQINPHFLFNALNTIVSLCRTRPETARELLLHLADFFRKNLQRAGDLVSLSTEIGHVRSYLAIEKARFGDKINVQFDIDEDITCQIPPLILQPLVENAVKHGLIPKKGKGNILIKAEIDKGELLIKVKDDGVGMDCISKGKDPKGCGIGLQNVNDRLVNMYGEEYKLKINSKLGEGTTIVMRIPLNKGR</sequence>
<gene>
    <name evidence="16" type="ORF">SAMN02745227_01675</name>
</gene>
<name>A0A1M6Q980_9FIRM</name>
<feature type="transmembrane region" description="Helical" evidence="14">
    <location>
        <begin position="107"/>
        <end position="128"/>
    </location>
</feature>
<keyword evidence="6" id="KW-0808">Transferase</keyword>
<evidence type="ECO:0000256" key="3">
    <source>
        <dbReference type="ARBA" id="ARBA00012438"/>
    </source>
</evidence>
<reference evidence="17" key="1">
    <citation type="submission" date="2016-11" db="EMBL/GenBank/DDBJ databases">
        <authorList>
            <person name="Varghese N."/>
            <person name="Submissions S."/>
        </authorList>
    </citation>
    <scope>NUCLEOTIDE SEQUENCE [LARGE SCALE GENOMIC DNA]</scope>
    <source>
        <strain evidence="17">DSM 14826</strain>
    </source>
</reference>
<dbReference type="Gene3D" id="3.30.565.10">
    <property type="entry name" value="Histidine kinase-like ATPase, C-terminal domain"/>
    <property type="match status" value="1"/>
</dbReference>
<feature type="transmembrane region" description="Helical" evidence="14">
    <location>
        <begin position="174"/>
        <end position="198"/>
    </location>
</feature>
<evidence type="ECO:0000256" key="5">
    <source>
        <dbReference type="ARBA" id="ARBA00022553"/>
    </source>
</evidence>
<comment type="subcellular location">
    <subcellularLocation>
        <location evidence="2">Cell membrane</location>
        <topology evidence="2">Multi-pass membrane protein</topology>
    </subcellularLocation>
</comment>
<dbReference type="SMART" id="SM00387">
    <property type="entry name" value="HATPase_c"/>
    <property type="match status" value="1"/>
</dbReference>
<dbReference type="Pfam" id="PF07694">
    <property type="entry name" value="5TM-5TMR_LYT"/>
    <property type="match status" value="1"/>
</dbReference>
<protein>
    <recommendedName>
        <fullName evidence="3">histidine kinase</fullName>
        <ecNumber evidence="3">2.7.13.3</ecNumber>
    </recommendedName>
</protein>
<evidence type="ECO:0000256" key="7">
    <source>
        <dbReference type="ARBA" id="ARBA00022692"/>
    </source>
</evidence>
<feature type="transmembrane region" description="Helical" evidence="14">
    <location>
        <begin position="47"/>
        <end position="65"/>
    </location>
</feature>
<keyword evidence="11 14" id="KW-1133">Transmembrane helix</keyword>
<organism evidence="16 17">
    <name type="scientific">Anaerobranca californiensis DSM 14826</name>
    <dbReference type="NCBI Taxonomy" id="1120989"/>
    <lineage>
        <taxon>Bacteria</taxon>
        <taxon>Bacillati</taxon>
        <taxon>Bacillota</taxon>
        <taxon>Clostridia</taxon>
        <taxon>Eubacteriales</taxon>
        <taxon>Proteinivoracaceae</taxon>
        <taxon>Anaerobranca</taxon>
    </lineage>
</organism>
<dbReference type="Pfam" id="PF02518">
    <property type="entry name" value="HATPase_c"/>
    <property type="match status" value="1"/>
</dbReference>
<evidence type="ECO:0000256" key="4">
    <source>
        <dbReference type="ARBA" id="ARBA00022475"/>
    </source>
</evidence>
<dbReference type="PROSITE" id="PS50109">
    <property type="entry name" value="HIS_KIN"/>
    <property type="match status" value="1"/>
</dbReference>
<dbReference type="STRING" id="1120989.SAMN02745227_01675"/>
<dbReference type="RefSeq" id="WP_072907885.1">
    <property type="nucleotide sequence ID" value="NZ_FRAI01000019.1"/>
</dbReference>
<dbReference type="InterPro" id="IPR005467">
    <property type="entry name" value="His_kinase_dom"/>
</dbReference>
<dbReference type="GO" id="GO:0000155">
    <property type="term" value="F:phosphorelay sensor kinase activity"/>
    <property type="evidence" value="ECO:0007669"/>
    <property type="project" value="InterPro"/>
</dbReference>
<dbReference type="InterPro" id="IPR004358">
    <property type="entry name" value="Sig_transdc_His_kin-like_C"/>
</dbReference>
<feature type="transmembrane region" description="Helical" evidence="14">
    <location>
        <begin position="6"/>
        <end position="26"/>
    </location>
</feature>
<evidence type="ECO:0000256" key="14">
    <source>
        <dbReference type="SAM" id="Phobius"/>
    </source>
</evidence>
<evidence type="ECO:0000256" key="1">
    <source>
        <dbReference type="ARBA" id="ARBA00000085"/>
    </source>
</evidence>
<dbReference type="InterPro" id="IPR036890">
    <property type="entry name" value="HATPase_C_sf"/>
</dbReference>
<comment type="catalytic activity">
    <reaction evidence="1">
        <text>ATP + protein L-histidine = ADP + protein N-phospho-L-histidine.</text>
        <dbReference type="EC" id="2.7.13.3"/>
    </reaction>
</comment>
<dbReference type="EC" id="2.7.13.3" evidence="3"/>
<dbReference type="GO" id="GO:0005886">
    <property type="term" value="C:plasma membrane"/>
    <property type="evidence" value="ECO:0007669"/>
    <property type="project" value="UniProtKB-SubCell"/>
</dbReference>
<evidence type="ECO:0000313" key="17">
    <source>
        <dbReference type="Proteomes" id="UP000243547"/>
    </source>
</evidence>
<evidence type="ECO:0000256" key="9">
    <source>
        <dbReference type="ARBA" id="ARBA00022777"/>
    </source>
</evidence>
<feature type="domain" description="Histidine kinase" evidence="15">
    <location>
        <begin position="463"/>
        <end position="560"/>
    </location>
</feature>
<keyword evidence="13 14" id="KW-0472">Membrane</keyword>
<evidence type="ECO:0000256" key="10">
    <source>
        <dbReference type="ARBA" id="ARBA00022840"/>
    </source>
</evidence>
<dbReference type="PRINTS" id="PR00344">
    <property type="entry name" value="BCTRLSENSOR"/>
</dbReference>
<keyword evidence="17" id="KW-1185">Reference proteome</keyword>
<dbReference type="OrthoDB" id="9809348at2"/>
<dbReference type="InterPro" id="IPR050640">
    <property type="entry name" value="Bact_2-comp_sensor_kinase"/>
</dbReference>
<keyword evidence="4" id="KW-1003">Cell membrane</keyword>
<dbReference type="Gene3D" id="3.30.450.40">
    <property type="match status" value="1"/>
</dbReference>
<evidence type="ECO:0000256" key="8">
    <source>
        <dbReference type="ARBA" id="ARBA00022741"/>
    </source>
</evidence>
<keyword evidence="9 16" id="KW-0418">Kinase</keyword>
<dbReference type="EMBL" id="FRAI01000019">
    <property type="protein sequence ID" value="SHK16716.1"/>
    <property type="molecule type" value="Genomic_DNA"/>
</dbReference>
<dbReference type="PANTHER" id="PTHR34220:SF7">
    <property type="entry name" value="SENSOR HISTIDINE KINASE YPDA"/>
    <property type="match status" value="1"/>
</dbReference>
<evidence type="ECO:0000256" key="6">
    <source>
        <dbReference type="ARBA" id="ARBA00022679"/>
    </source>
</evidence>
<evidence type="ECO:0000256" key="12">
    <source>
        <dbReference type="ARBA" id="ARBA00023012"/>
    </source>
</evidence>
<keyword evidence="7 14" id="KW-0812">Transmembrane</keyword>
<dbReference type="PANTHER" id="PTHR34220">
    <property type="entry name" value="SENSOR HISTIDINE KINASE YPDA"/>
    <property type="match status" value="1"/>
</dbReference>
<keyword evidence="10" id="KW-0067">ATP-binding</keyword>
<proteinExistence type="predicted"/>
<dbReference type="Pfam" id="PF06580">
    <property type="entry name" value="His_kinase"/>
    <property type="match status" value="1"/>
</dbReference>
<dbReference type="InterPro" id="IPR029016">
    <property type="entry name" value="GAF-like_dom_sf"/>
</dbReference>
<dbReference type="SUPFAM" id="SSF55874">
    <property type="entry name" value="ATPase domain of HSP90 chaperone/DNA topoisomerase II/histidine kinase"/>
    <property type="match status" value="1"/>
</dbReference>
<dbReference type="InterPro" id="IPR010559">
    <property type="entry name" value="Sig_transdc_His_kin_internal"/>
</dbReference>
<evidence type="ECO:0000256" key="2">
    <source>
        <dbReference type="ARBA" id="ARBA00004651"/>
    </source>
</evidence>
<dbReference type="GO" id="GO:0071555">
    <property type="term" value="P:cell wall organization"/>
    <property type="evidence" value="ECO:0007669"/>
    <property type="project" value="InterPro"/>
</dbReference>
<dbReference type="GO" id="GO:0005524">
    <property type="term" value="F:ATP binding"/>
    <property type="evidence" value="ECO:0007669"/>
    <property type="project" value="UniProtKB-KW"/>
</dbReference>
<evidence type="ECO:0000313" key="16">
    <source>
        <dbReference type="EMBL" id="SHK16716.1"/>
    </source>
</evidence>
<evidence type="ECO:0000259" key="15">
    <source>
        <dbReference type="PROSITE" id="PS50109"/>
    </source>
</evidence>
<dbReference type="AlphaFoldDB" id="A0A1M6Q980"/>
<feature type="transmembrane region" description="Helical" evidence="14">
    <location>
        <begin position="143"/>
        <end position="162"/>
    </location>
</feature>
<dbReference type="Proteomes" id="UP000243547">
    <property type="component" value="Unassembled WGS sequence"/>
</dbReference>
<evidence type="ECO:0000256" key="13">
    <source>
        <dbReference type="ARBA" id="ARBA00023136"/>
    </source>
</evidence>
<keyword evidence="12" id="KW-0902">Two-component regulatory system</keyword>
<evidence type="ECO:0000256" key="11">
    <source>
        <dbReference type="ARBA" id="ARBA00022989"/>
    </source>
</evidence>
<dbReference type="InterPro" id="IPR011620">
    <property type="entry name" value="Sig_transdc_His_kinase_LytS_TM"/>
</dbReference>
<feature type="transmembrane region" description="Helical" evidence="14">
    <location>
        <begin position="77"/>
        <end position="100"/>
    </location>
</feature>
<dbReference type="InterPro" id="IPR003594">
    <property type="entry name" value="HATPase_dom"/>
</dbReference>
<keyword evidence="8" id="KW-0547">Nucleotide-binding</keyword>
<accession>A0A1M6Q980</accession>
<keyword evidence="5" id="KW-0597">Phosphoprotein</keyword>